<sequence length="799" mass="91879">MEVESHGSGIGVSIGVQNSNGGSGGFNDLPNPNNEYQTIINQLQSFNSQIATFEDGYKHKVQYLPSYNEKIQAYEKEPLVDHQARKFMLESVIPKLNDIANSEDPHNVDALVTLGDIYTFGNYSMTSDYPKALEYYERAITIKSHGHAYFMLGFIYSTGMFGEIPVNQPKSQLYYQLAVENDDVNALMVMAYKLSEGIDVPKNDELALVYYSRLAQFGYEFYKANEDEIEPAEISFDVKLPDFIGGIYGDDVSESIKSVATSKKAVLESYDHLQYYETDAVVDLFDSKMIHHYFHALHDYDGYYDTPKDYGKAKDSLEQCIEVGKKLPTYKKLSSMSFNDKIRLSKCFSLLGHMYMKGQGVEKDYHNATELFHESIRFFNDSDALSDLGYIYEKGLLDEPDLAKARNYYNESYIQSSETGARRISQLMMSSVPYDDIMASDMRKEIVLFMKDATNRGDTEALFHFGNFIQSGYTQGVLKPYSVSTNILYYKIFIQRLGRYFFPHLKYAFDQLNSYNYKSALVGYSIAAEQGLDKAQISAAWLLYQLDPFPLKDTKQYSHHRVKHAMTYLKRASDQGDMDATIFLGDIYFYGVEGGNITVDYEKSFNLYSKAANSQSPHGCFSLAYMYEHGLGVANNTIDYFMAKRYYDLSLKYRVARTKENNIPIYFALLKIRIKYLIWGQRVESTEEQKSWFSLLKQLGSDYDQQQQQEQEDDTKARQQHENVEGEYWADEEFGFGDFIVLAITVMVFLTFFVRGINQRLRGGGQRRPGEPQQPGNNDNEPWRVEFRGANFEFQFFAL</sequence>
<accession>A0ACA9Y1D7</accession>
<proteinExistence type="predicted"/>
<reference evidence="1" key="1">
    <citation type="submission" date="2022-06" db="EMBL/GenBank/DDBJ databases">
        <authorList>
            <person name="Legras J.-L."/>
            <person name="Devillers H."/>
            <person name="Grondin C."/>
        </authorList>
    </citation>
    <scope>NUCLEOTIDE SEQUENCE</scope>
    <source>
        <strain evidence="1">CLIB 1444</strain>
    </source>
</reference>
<evidence type="ECO:0000313" key="2">
    <source>
        <dbReference type="Proteomes" id="UP001152531"/>
    </source>
</evidence>
<keyword evidence="2" id="KW-1185">Reference proteome</keyword>
<name>A0ACA9Y1D7_9ASCO</name>
<gene>
    <name evidence="1" type="ORF">CLIB1444_01S14070</name>
</gene>
<protein>
    <submittedName>
        <fullName evidence="1">ERAD-associated E3 ubiquitin-protein ligase component Hrd3p</fullName>
    </submittedName>
</protein>
<dbReference type="EMBL" id="CALSDN010000001">
    <property type="protein sequence ID" value="CAH6718767.1"/>
    <property type="molecule type" value="Genomic_DNA"/>
</dbReference>
<comment type="caution">
    <text evidence="1">The sequence shown here is derived from an EMBL/GenBank/DDBJ whole genome shotgun (WGS) entry which is preliminary data.</text>
</comment>
<evidence type="ECO:0000313" key="1">
    <source>
        <dbReference type="EMBL" id="CAH6718767.1"/>
    </source>
</evidence>
<organism evidence="1 2">
    <name type="scientific">[Candida] jaroonii</name>
    <dbReference type="NCBI Taxonomy" id="467808"/>
    <lineage>
        <taxon>Eukaryota</taxon>
        <taxon>Fungi</taxon>
        <taxon>Dikarya</taxon>
        <taxon>Ascomycota</taxon>
        <taxon>Saccharomycotina</taxon>
        <taxon>Pichiomycetes</taxon>
        <taxon>Debaryomycetaceae</taxon>
        <taxon>Yamadazyma</taxon>
    </lineage>
</organism>
<dbReference type="Proteomes" id="UP001152531">
    <property type="component" value="Unassembled WGS sequence"/>
</dbReference>